<name>A0ABW7QAF0_9MICO</name>
<accession>A0ABW7QAF0</accession>
<dbReference type="GO" id="GO:0016874">
    <property type="term" value="F:ligase activity"/>
    <property type="evidence" value="ECO:0007669"/>
    <property type="project" value="UniProtKB-KW"/>
</dbReference>
<comment type="caution">
    <text evidence="3">The sequence shown here is derived from an EMBL/GenBank/DDBJ whole genome shotgun (WGS) entry which is preliminary data.</text>
</comment>
<proteinExistence type="predicted"/>
<dbReference type="Pfam" id="PF25355">
    <property type="entry name" value="DUF7882"/>
    <property type="match status" value="1"/>
</dbReference>
<evidence type="ECO:0000313" key="4">
    <source>
        <dbReference type="Proteomes" id="UP001610861"/>
    </source>
</evidence>
<dbReference type="Proteomes" id="UP001610861">
    <property type="component" value="Unassembled WGS sequence"/>
</dbReference>
<dbReference type="InterPro" id="IPR057204">
    <property type="entry name" value="DUF7882"/>
</dbReference>
<sequence length="107" mass="12186">MGRFQYEDSVRVDFDDRVLAHLQTVMGMKLRRSESFYFTWRESVDLGGGRTSVWIHSRAGLVFKFHGSRMPRLNRTWLDALMQTANSPGGLQIIPEPAENGDASPDI</sequence>
<evidence type="ECO:0000313" key="3">
    <source>
        <dbReference type="EMBL" id="MFH8251859.1"/>
    </source>
</evidence>
<gene>
    <name evidence="3" type="ORF">ACH3VR_15945</name>
</gene>
<evidence type="ECO:0000259" key="2">
    <source>
        <dbReference type="Pfam" id="PF25355"/>
    </source>
</evidence>
<keyword evidence="4" id="KW-1185">Reference proteome</keyword>
<protein>
    <submittedName>
        <fullName evidence="3">ATP-dependent DNA ligase</fullName>
    </submittedName>
</protein>
<reference evidence="3 4" key="1">
    <citation type="submission" date="2024-09" db="EMBL/GenBank/DDBJ databases">
        <authorList>
            <person name="Pan X."/>
        </authorList>
    </citation>
    <scope>NUCLEOTIDE SEQUENCE [LARGE SCALE GENOMIC DNA]</scope>
    <source>
        <strain evidence="3 4">B2969</strain>
    </source>
</reference>
<organism evidence="3 4">
    <name type="scientific">Microbacterium alkaliflavum</name>
    <dbReference type="NCBI Taxonomy" id="3248839"/>
    <lineage>
        <taxon>Bacteria</taxon>
        <taxon>Bacillati</taxon>
        <taxon>Actinomycetota</taxon>
        <taxon>Actinomycetes</taxon>
        <taxon>Micrococcales</taxon>
        <taxon>Microbacteriaceae</taxon>
        <taxon>Microbacterium</taxon>
    </lineage>
</organism>
<dbReference type="EMBL" id="JBIQWL010000006">
    <property type="protein sequence ID" value="MFH8251859.1"/>
    <property type="molecule type" value="Genomic_DNA"/>
</dbReference>
<evidence type="ECO:0000256" key="1">
    <source>
        <dbReference type="SAM" id="MobiDB-lite"/>
    </source>
</evidence>
<keyword evidence="3" id="KW-0436">Ligase</keyword>
<feature type="domain" description="DUF7882" evidence="2">
    <location>
        <begin position="1"/>
        <end position="96"/>
    </location>
</feature>
<feature type="region of interest" description="Disordered" evidence="1">
    <location>
        <begin position="88"/>
        <end position="107"/>
    </location>
</feature>
<dbReference type="RefSeq" id="WP_397557309.1">
    <property type="nucleotide sequence ID" value="NZ_JBIQWL010000006.1"/>
</dbReference>